<keyword evidence="1" id="KW-0620">Polyamine biosynthesis</keyword>
<dbReference type="RefSeq" id="WP_275227888.1">
    <property type="nucleotide sequence ID" value="NZ_JARESE010000020.1"/>
</dbReference>
<feature type="transmembrane region" description="Helical" evidence="2">
    <location>
        <begin position="174"/>
        <end position="193"/>
    </location>
</feature>
<feature type="transmembrane region" description="Helical" evidence="2">
    <location>
        <begin position="41"/>
        <end position="61"/>
    </location>
</feature>
<keyword evidence="4" id="KW-1185">Reference proteome</keyword>
<evidence type="ECO:0000313" key="4">
    <source>
        <dbReference type="Proteomes" id="UP001216253"/>
    </source>
</evidence>
<feature type="transmembrane region" description="Helical" evidence="2">
    <location>
        <begin position="244"/>
        <end position="264"/>
    </location>
</feature>
<dbReference type="PANTHER" id="PTHR43317">
    <property type="entry name" value="THERMOSPERMINE SYNTHASE ACAULIS5"/>
    <property type="match status" value="1"/>
</dbReference>
<sequence length="738" mass="79860">MTVPARRALFVATILVGSFLLFLVQPMVARMALPRLGGAPNVWNSAMLVYQALLLAGYAYAHWLSRWPLRRQAGLHLALLLLAAVILPLRLADLPPPVPGWEVLWVPLLFVLTVGPVFFVVSAQAPLMQRWFAASPAAGEPWSLYAASNIGSFAGLIAYPLLAEPLLSLHAQSVVWSLGYAALIVLVALAAGARWRAGGAASASAAAAEPAEPIGWRRIALWLALSAIPSGLMLSTTTHLTTDIFAMPLLWVIPLGLYLLSFVIAFSDRRLAARGVMLAAPAVVLFAGSFAMLSRNSGTMTIAVGSCLLLFVIAIALHARLYELRPGTSRLTLFYFVMSAGGALGGAFTALVAPVAFDWVWEHPLLILAAALVLPLPEVLGWRGLPDLDPGLARIAVGLLLAMTAFLAWLLYDVAAAADPGLPRVFLTVMLTGLGLMLLHWRGAYIAVLAAMMLAQGGVETIQTTLDGLRTRSYFGIYTVHDYPEQKMRLLVHGTTLHGQQSTDPARLRDAMTYYGPTSGVGIAMRAVPRLYGRDARVGVVGLGTGTLACLRLPGQRWTFFEIDPVVLRYSRQGTFTYLRDCAPDARVVLGDARLDLERAPRASFDVLAVDAFTSDAIPLHLLTDEAVGVYLDALTDKGLLLVHISNRYIELEPILAAIAKQRGLDVRVRKDIPPDGINLVASSWVAISHDPMRLVALEQTDPSAPWEDLQPPAPRAWTDDHASILPYIRWNRLLGNL</sequence>
<evidence type="ECO:0000313" key="3">
    <source>
        <dbReference type="EMBL" id="MDE8651797.1"/>
    </source>
</evidence>
<feature type="transmembrane region" description="Helical" evidence="2">
    <location>
        <begin position="424"/>
        <end position="444"/>
    </location>
</feature>
<reference evidence="3 4" key="1">
    <citation type="submission" date="2023-03" db="EMBL/GenBank/DDBJ databases">
        <title>NovoSphingobium album sp. nov. isolated from polycyclic aromatic hydrocarbons- and heavy-metal polluted soil.</title>
        <authorList>
            <person name="Liu Z."/>
            <person name="Wang K."/>
        </authorList>
    </citation>
    <scope>NUCLEOTIDE SEQUENCE [LARGE SCALE GENOMIC DNA]</scope>
    <source>
        <strain evidence="3 4">H3SJ31-1</strain>
    </source>
</reference>
<organism evidence="3 4">
    <name type="scientific">Novosphingobium album</name>
    <name type="common">ex Liu et al. 2023</name>
    <dbReference type="NCBI Taxonomy" id="3031130"/>
    <lineage>
        <taxon>Bacteria</taxon>
        <taxon>Pseudomonadati</taxon>
        <taxon>Pseudomonadota</taxon>
        <taxon>Alphaproteobacteria</taxon>
        <taxon>Sphingomonadales</taxon>
        <taxon>Sphingomonadaceae</taxon>
        <taxon>Novosphingobium</taxon>
    </lineage>
</organism>
<evidence type="ECO:0000256" key="1">
    <source>
        <dbReference type="ARBA" id="ARBA00023115"/>
    </source>
</evidence>
<proteinExistence type="predicted"/>
<feature type="transmembrane region" description="Helical" evidence="2">
    <location>
        <begin position="103"/>
        <end position="121"/>
    </location>
</feature>
<dbReference type="EMBL" id="JARESE010000020">
    <property type="protein sequence ID" value="MDE8651797.1"/>
    <property type="molecule type" value="Genomic_DNA"/>
</dbReference>
<dbReference type="InterPro" id="IPR029063">
    <property type="entry name" value="SAM-dependent_MTases_sf"/>
</dbReference>
<feature type="transmembrane region" description="Helical" evidence="2">
    <location>
        <begin position="333"/>
        <end position="357"/>
    </location>
</feature>
<protein>
    <submittedName>
        <fullName evidence="3">Fused MFS/spermidine synthase</fullName>
    </submittedName>
</protein>
<keyword evidence="2" id="KW-0812">Transmembrane</keyword>
<dbReference type="SUPFAM" id="SSF53335">
    <property type="entry name" value="S-adenosyl-L-methionine-dependent methyltransferases"/>
    <property type="match status" value="1"/>
</dbReference>
<feature type="transmembrane region" description="Helical" evidence="2">
    <location>
        <begin position="276"/>
        <end position="294"/>
    </location>
</feature>
<keyword evidence="2" id="KW-0472">Membrane</keyword>
<feature type="transmembrane region" description="Helical" evidence="2">
    <location>
        <begin position="73"/>
        <end position="91"/>
    </location>
</feature>
<feature type="transmembrane region" description="Helical" evidence="2">
    <location>
        <begin position="300"/>
        <end position="321"/>
    </location>
</feature>
<keyword evidence="2" id="KW-1133">Transmembrane helix</keyword>
<dbReference type="PANTHER" id="PTHR43317:SF1">
    <property type="entry name" value="THERMOSPERMINE SYNTHASE ACAULIS5"/>
    <property type="match status" value="1"/>
</dbReference>
<dbReference type="Gene3D" id="3.40.50.150">
    <property type="entry name" value="Vaccinia Virus protein VP39"/>
    <property type="match status" value="1"/>
</dbReference>
<feature type="transmembrane region" description="Helical" evidence="2">
    <location>
        <begin position="392"/>
        <end position="412"/>
    </location>
</feature>
<dbReference type="CDD" id="cd02440">
    <property type="entry name" value="AdoMet_MTases"/>
    <property type="match status" value="1"/>
</dbReference>
<gene>
    <name evidence="3" type="ORF">PYV00_08680</name>
</gene>
<dbReference type="Proteomes" id="UP001216253">
    <property type="component" value="Unassembled WGS sequence"/>
</dbReference>
<feature type="transmembrane region" description="Helical" evidence="2">
    <location>
        <begin position="142"/>
        <end position="162"/>
    </location>
</feature>
<dbReference type="NCBIfam" id="NF037959">
    <property type="entry name" value="MFS_SpdSyn"/>
    <property type="match status" value="1"/>
</dbReference>
<evidence type="ECO:0000256" key="2">
    <source>
        <dbReference type="SAM" id="Phobius"/>
    </source>
</evidence>
<feature type="transmembrane region" description="Helical" evidence="2">
    <location>
        <begin position="219"/>
        <end position="238"/>
    </location>
</feature>
<accession>A0ABT5WP32</accession>
<comment type="caution">
    <text evidence="3">The sequence shown here is derived from an EMBL/GenBank/DDBJ whole genome shotgun (WGS) entry which is preliminary data.</text>
</comment>
<name>A0ABT5WP32_9SPHN</name>